<dbReference type="Gene3D" id="3.30.1390.10">
    <property type="match status" value="1"/>
</dbReference>
<dbReference type="GO" id="GO:0030163">
    <property type="term" value="P:protein catabolic process"/>
    <property type="evidence" value="ECO:0007669"/>
    <property type="project" value="InterPro"/>
</dbReference>
<feature type="domain" description="Adaptor protein ClpS core" evidence="1">
    <location>
        <begin position="23"/>
        <end position="83"/>
    </location>
</feature>
<evidence type="ECO:0000259" key="1">
    <source>
        <dbReference type="Pfam" id="PF02617"/>
    </source>
</evidence>
<proteinExistence type="predicted"/>
<dbReference type="InterPro" id="IPR003769">
    <property type="entry name" value="ClpS_core"/>
</dbReference>
<gene>
    <name evidence="2" type="ORF">SAMN06265379_104231</name>
</gene>
<keyword evidence="3" id="KW-1185">Reference proteome</keyword>
<dbReference type="RefSeq" id="WP_142533377.1">
    <property type="nucleotide sequence ID" value="NZ_FXTB01000004.1"/>
</dbReference>
<name>A0A521D6P6_SACCC</name>
<dbReference type="InterPro" id="IPR014719">
    <property type="entry name" value="Ribosomal_bL12_C/ClpS-like"/>
</dbReference>
<sequence>MVASGKEWESGRLNKNNGCNKILVLHNDNINSFEYVIDCLCEICDHDGIQAEQCAILTHFTGKCQIKIGELDELAPLQNQLTDKNLVVSID</sequence>
<protein>
    <submittedName>
        <fullName evidence="2">ATP-dependent Clp protease adaptor protein ClpS</fullName>
    </submittedName>
</protein>
<dbReference type="GO" id="GO:0006508">
    <property type="term" value="P:proteolysis"/>
    <property type="evidence" value="ECO:0007669"/>
    <property type="project" value="UniProtKB-KW"/>
</dbReference>
<reference evidence="2 3" key="1">
    <citation type="submission" date="2017-05" db="EMBL/GenBank/DDBJ databases">
        <authorList>
            <person name="Varghese N."/>
            <person name="Submissions S."/>
        </authorList>
    </citation>
    <scope>NUCLEOTIDE SEQUENCE [LARGE SCALE GENOMIC DNA]</scope>
    <source>
        <strain evidence="2 3">DSM 27040</strain>
    </source>
</reference>
<keyword evidence="2" id="KW-0378">Hydrolase</keyword>
<dbReference type="Pfam" id="PF02617">
    <property type="entry name" value="ClpS"/>
    <property type="match status" value="1"/>
</dbReference>
<dbReference type="Proteomes" id="UP000319040">
    <property type="component" value="Unassembled WGS sequence"/>
</dbReference>
<accession>A0A521D6P6</accession>
<evidence type="ECO:0000313" key="2">
    <source>
        <dbReference type="EMBL" id="SMO66741.1"/>
    </source>
</evidence>
<keyword evidence="2" id="KW-0645">Protease</keyword>
<dbReference type="GO" id="GO:0008233">
    <property type="term" value="F:peptidase activity"/>
    <property type="evidence" value="ECO:0007669"/>
    <property type="project" value="UniProtKB-KW"/>
</dbReference>
<dbReference type="SUPFAM" id="SSF54736">
    <property type="entry name" value="ClpS-like"/>
    <property type="match status" value="1"/>
</dbReference>
<evidence type="ECO:0000313" key="3">
    <source>
        <dbReference type="Proteomes" id="UP000319040"/>
    </source>
</evidence>
<dbReference type="OrthoDB" id="598046at2"/>
<organism evidence="2 3">
    <name type="scientific">Saccharicrinis carchari</name>
    <dbReference type="NCBI Taxonomy" id="1168039"/>
    <lineage>
        <taxon>Bacteria</taxon>
        <taxon>Pseudomonadati</taxon>
        <taxon>Bacteroidota</taxon>
        <taxon>Bacteroidia</taxon>
        <taxon>Marinilabiliales</taxon>
        <taxon>Marinilabiliaceae</taxon>
        <taxon>Saccharicrinis</taxon>
    </lineage>
</organism>
<dbReference type="EMBL" id="FXTB01000004">
    <property type="protein sequence ID" value="SMO66741.1"/>
    <property type="molecule type" value="Genomic_DNA"/>
</dbReference>
<dbReference type="AlphaFoldDB" id="A0A521D6P6"/>